<evidence type="ECO:0000313" key="2">
    <source>
        <dbReference type="WBParaSite" id="MBELARI_LOCUS21365"/>
    </source>
</evidence>
<dbReference type="OrthoDB" id="5862266at2759"/>
<sequence>MQSEATLWSNLPPNIGLFPFLDYMTGKTTTTVDPLNTTTKPPNLFNKANWQTDNAGNIFIGTDDNKLFLITTGSIWPFPVEYPMR</sequence>
<protein>
    <submittedName>
        <fullName evidence="2">Uncharacterized protein</fullName>
    </submittedName>
</protein>
<keyword evidence="1" id="KW-1185">Reference proteome</keyword>
<dbReference type="AlphaFoldDB" id="A0A915FJA2"/>
<proteinExistence type="predicted"/>
<dbReference type="WBParaSite" id="MBELARI_LOCUS21365">
    <property type="protein sequence ID" value="MBELARI_LOCUS21365"/>
    <property type="gene ID" value="MBELARI_LOCUS21365"/>
</dbReference>
<reference evidence="2" key="1">
    <citation type="submission" date="2024-02" db="UniProtKB">
        <authorList>
            <consortium name="WormBaseParasite"/>
        </authorList>
    </citation>
    <scope>IDENTIFICATION</scope>
</reference>
<organism evidence="1 2">
    <name type="scientific">Mesorhabditis belari</name>
    <dbReference type="NCBI Taxonomy" id="2138241"/>
    <lineage>
        <taxon>Eukaryota</taxon>
        <taxon>Metazoa</taxon>
        <taxon>Ecdysozoa</taxon>
        <taxon>Nematoda</taxon>
        <taxon>Chromadorea</taxon>
        <taxon>Rhabditida</taxon>
        <taxon>Rhabditina</taxon>
        <taxon>Rhabditomorpha</taxon>
        <taxon>Rhabditoidea</taxon>
        <taxon>Rhabditidae</taxon>
        <taxon>Mesorhabditinae</taxon>
        <taxon>Mesorhabditis</taxon>
    </lineage>
</organism>
<evidence type="ECO:0000313" key="1">
    <source>
        <dbReference type="Proteomes" id="UP000887575"/>
    </source>
</evidence>
<accession>A0A915FJA2</accession>
<dbReference type="Proteomes" id="UP000887575">
    <property type="component" value="Unassembled WGS sequence"/>
</dbReference>
<name>A0A915FJA2_9BILA</name>